<feature type="chain" id="PRO_5009860296" evidence="2">
    <location>
        <begin position="24"/>
        <end position="338"/>
    </location>
</feature>
<evidence type="ECO:0000256" key="1">
    <source>
        <dbReference type="ARBA" id="ARBA00022801"/>
    </source>
</evidence>
<reference evidence="4 5" key="1">
    <citation type="journal article" date="2012" name="J. Bacteriol.">
        <title>Genome sequence of Sphingobium indicum B90A, a hexachlorocyclohexane-degrading bacterium.</title>
        <authorList>
            <person name="Anand S."/>
            <person name="Sangwan N."/>
            <person name="Lata P."/>
            <person name="Kaur J."/>
            <person name="Dua A."/>
            <person name="Singh A.K."/>
            <person name="Verma M."/>
            <person name="Kaur J."/>
            <person name="Khurana J.P."/>
            <person name="Khurana P."/>
            <person name="Mathur S."/>
            <person name="Lal R."/>
        </authorList>
    </citation>
    <scope>NUCLEOTIDE SEQUENCE [LARGE SCALE GENOMIC DNA]</scope>
    <source>
        <strain evidence="5">DSM 16412 / CCM 7286 / MTCC 6364 / B90A</strain>
        <plasmid evidence="4">pSRL1</plasmid>
    </source>
</reference>
<dbReference type="InterPro" id="IPR051262">
    <property type="entry name" value="SMP-30/CGR1_Lactonase"/>
</dbReference>
<gene>
    <name evidence="4" type="ORF">SIDU_17630</name>
</gene>
<proteinExistence type="predicted"/>
<feature type="signal peptide" evidence="2">
    <location>
        <begin position="1"/>
        <end position="23"/>
    </location>
</feature>
<dbReference type="Pfam" id="PF08450">
    <property type="entry name" value="SGL"/>
    <property type="match status" value="1"/>
</dbReference>
<sequence>MSSRLRAALLAAALCPLTAPSLAQAPAAAAAAPSFERLDPAFDAIIAPDTPIERVATGFGFTEGPLWHEGRLWFSDVTGDKMRAVTPDGKVEELLANSGGLPNPPAGASIGSNGMAPAPDGTVLMTQMGARRIVRVGKDGSLQPFLSDYQGKRLNSPNDLVYDKSGALWFTDPPFGLFNGMDKDPAKELPYNAVFRYADGRLTPVITDMTLPNGIGFSPDFKTLYVGNYGPDMYIRAYDVRPDGGLSAPRELIRFPGGRGGPDGLKVDSAGNIWTTGPGGIRIITPQGKVLGQIRLPETAANLAFAEDGHMVYITGSTSIYRLRSKVKGMLPLYARGQ</sequence>
<evidence type="ECO:0000313" key="4">
    <source>
        <dbReference type="EMBL" id="APL96474.1"/>
    </source>
</evidence>
<protein>
    <submittedName>
        <fullName evidence="4">Gluconolactonase</fullName>
    </submittedName>
</protein>
<dbReference type="Proteomes" id="UP000004550">
    <property type="component" value="Plasmid pSRL1"/>
</dbReference>
<dbReference type="RefSeq" id="WP_007688111.1">
    <property type="nucleotide sequence ID" value="NZ_CP013071.1"/>
</dbReference>
<dbReference type="Gene3D" id="2.120.10.30">
    <property type="entry name" value="TolB, C-terminal domain"/>
    <property type="match status" value="1"/>
</dbReference>
<keyword evidence="4" id="KW-0614">Plasmid</keyword>
<dbReference type="PANTHER" id="PTHR47572">
    <property type="entry name" value="LIPOPROTEIN-RELATED"/>
    <property type="match status" value="1"/>
</dbReference>
<keyword evidence="1" id="KW-0378">Hydrolase</keyword>
<evidence type="ECO:0000256" key="2">
    <source>
        <dbReference type="SAM" id="SignalP"/>
    </source>
</evidence>
<geneLocation type="plasmid" evidence="4 5">
    <name>pSRL1</name>
</geneLocation>
<evidence type="ECO:0000313" key="5">
    <source>
        <dbReference type="Proteomes" id="UP000004550"/>
    </source>
</evidence>
<dbReference type="InterPro" id="IPR011042">
    <property type="entry name" value="6-blade_b-propeller_TolB-like"/>
</dbReference>
<keyword evidence="2" id="KW-0732">Signal</keyword>
<dbReference type="EMBL" id="CP013071">
    <property type="protein sequence ID" value="APL96474.1"/>
    <property type="molecule type" value="Genomic_DNA"/>
</dbReference>
<name>A0A1L5BUD3_SPHIB</name>
<dbReference type="PANTHER" id="PTHR47572:SF4">
    <property type="entry name" value="LACTONASE DRP35"/>
    <property type="match status" value="1"/>
</dbReference>
<evidence type="ECO:0000259" key="3">
    <source>
        <dbReference type="Pfam" id="PF08450"/>
    </source>
</evidence>
<dbReference type="InterPro" id="IPR013658">
    <property type="entry name" value="SGL"/>
</dbReference>
<organism evidence="4 5">
    <name type="scientific">Sphingobium indicum (strain DSM 16412 / CCM 7286 / MTCC 6364 / B90A)</name>
    <dbReference type="NCBI Taxonomy" id="861109"/>
    <lineage>
        <taxon>Bacteria</taxon>
        <taxon>Pseudomonadati</taxon>
        <taxon>Pseudomonadota</taxon>
        <taxon>Alphaproteobacteria</taxon>
        <taxon>Sphingomonadales</taxon>
        <taxon>Sphingomonadaceae</taxon>
        <taxon>Sphingobium</taxon>
    </lineage>
</organism>
<dbReference type="KEGG" id="sinb:SIDU_17630"/>
<feature type="domain" description="SMP-30/Gluconolactonase/LRE-like region" evidence="3">
    <location>
        <begin position="61"/>
        <end position="316"/>
    </location>
</feature>
<dbReference type="AlphaFoldDB" id="A0A1L5BUD3"/>
<dbReference type="SUPFAM" id="SSF63829">
    <property type="entry name" value="Calcium-dependent phosphotriesterase"/>
    <property type="match status" value="1"/>
</dbReference>
<dbReference type="GO" id="GO:0016787">
    <property type="term" value="F:hydrolase activity"/>
    <property type="evidence" value="ECO:0007669"/>
    <property type="project" value="UniProtKB-KW"/>
</dbReference>
<accession>A0A1L5BUD3</accession>